<dbReference type="Pfam" id="PF05746">
    <property type="entry name" value="DALR_1"/>
    <property type="match status" value="1"/>
</dbReference>
<organism evidence="13 14">
    <name type="scientific">Aquisalimonas asiatica</name>
    <dbReference type="NCBI Taxonomy" id="406100"/>
    <lineage>
        <taxon>Bacteria</taxon>
        <taxon>Pseudomonadati</taxon>
        <taxon>Pseudomonadota</taxon>
        <taxon>Gammaproteobacteria</taxon>
        <taxon>Chromatiales</taxon>
        <taxon>Ectothiorhodospiraceae</taxon>
        <taxon>Aquisalimonas</taxon>
    </lineage>
</organism>
<sequence>MAEFKDLLIEIGTEELPPTALRSLRDAFARGVSAGLEEAGIGFDNMRSFASPRRLAVQVTRLADRQPDQTVERKGPAVAAAFDTDGNPTKAAEGFARSCGVAVADLATESTKKGEWLMYRGTQEGADTVALLPDIVQAALDALPIPKRMRWGAGSATFVRPVHWSVALYGEDVVPMTLLETRTGRDTRGHRFHAPDVIELANAGEYAHRLEQDGWVIADLDARRTRIEEQARAAAKDLGGDILADDGLLDEVAALVEWPVVMVGGFDDRFLDVPAEALISSMQGHQKYFPVTDNTGRLLPRFVMVANLESRDPGEVVRGNERVIRPRLADAEFFWQQDRRRSLADRVDDLHNIVFQDKLGTLHDKQRRVAALARTIAPAFGADPDLAERAAMIGKCDLVTEMVDEFPELQGTMGRYYATHDGEDPAVAAAMEEQYQPRFAGDVTPAGAIGQVLAVADRADTLAGIFAIGQGPTGDKDPFALRRAGLGLVRILIERERPLSLHELLTRAAAQLPAGLQGEKQVETVRSFCLERLKRYYQEQGIGAELFDAVDALGIDDPVDFHRRLQACAEFLKLDEADSLAAANKRVRNILRKLDGAPPEAVDNQLLQMAEEQQLAEVLEPLIVEVDDLSSRGDYRSALQRLATVRDPVDAFFDGVMVMAEDDAVRRNRLALLARLNALFGRVADLSRLPAG</sequence>
<evidence type="ECO:0000256" key="1">
    <source>
        <dbReference type="ARBA" id="ARBA00004496"/>
    </source>
</evidence>
<comment type="catalytic activity">
    <reaction evidence="10 11">
        <text>tRNA(Gly) + glycine + ATP = glycyl-tRNA(Gly) + AMP + diphosphate</text>
        <dbReference type="Rhea" id="RHEA:16013"/>
        <dbReference type="Rhea" id="RHEA-COMP:9664"/>
        <dbReference type="Rhea" id="RHEA-COMP:9683"/>
        <dbReference type="ChEBI" id="CHEBI:30616"/>
        <dbReference type="ChEBI" id="CHEBI:33019"/>
        <dbReference type="ChEBI" id="CHEBI:57305"/>
        <dbReference type="ChEBI" id="CHEBI:78442"/>
        <dbReference type="ChEBI" id="CHEBI:78522"/>
        <dbReference type="ChEBI" id="CHEBI:456215"/>
        <dbReference type="EC" id="6.1.1.14"/>
    </reaction>
</comment>
<evidence type="ECO:0000256" key="6">
    <source>
        <dbReference type="ARBA" id="ARBA00022741"/>
    </source>
</evidence>
<dbReference type="PANTHER" id="PTHR30075">
    <property type="entry name" value="GLYCYL-TRNA SYNTHETASE"/>
    <property type="match status" value="1"/>
</dbReference>
<keyword evidence="5 11" id="KW-0436">Ligase</keyword>
<dbReference type="EC" id="6.1.1.14" evidence="11"/>
<evidence type="ECO:0000313" key="14">
    <source>
        <dbReference type="Proteomes" id="UP000199657"/>
    </source>
</evidence>
<evidence type="ECO:0000256" key="9">
    <source>
        <dbReference type="ARBA" id="ARBA00023146"/>
    </source>
</evidence>
<comment type="subcellular location">
    <subcellularLocation>
        <location evidence="1 11">Cytoplasm</location>
    </subcellularLocation>
</comment>
<dbReference type="GO" id="GO:0005524">
    <property type="term" value="F:ATP binding"/>
    <property type="evidence" value="ECO:0007669"/>
    <property type="project" value="UniProtKB-UniRule"/>
</dbReference>
<name>A0A1H8UC13_9GAMM</name>
<proteinExistence type="inferred from homology"/>
<protein>
    <recommendedName>
        <fullName evidence="11">Glycine--tRNA ligase beta subunit</fullName>
        <ecNumber evidence="11">6.1.1.14</ecNumber>
    </recommendedName>
    <alternativeName>
        <fullName evidence="11">Glycyl-tRNA synthetase beta subunit</fullName>
        <shortName evidence="11">GlyRS</shortName>
    </alternativeName>
</protein>
<dbReference type="OrthoDB" id="9775440at2"/>
<evidence type="ECO:0000256" key="8">
    <source>
        <dbReference type="ARBA" id="ARBA00022917"/>
    </source>
</evidence>
<dbReference type="HAMAP" id="MF_00255">
    <property type="entry name" value="Gly_tRNA_synth_beta"/>
    <property type="match status" value="1"/>
</dbReference>
<dbReference type="NCBIfam" id="TIGR00211">
    <property type="entry name" value="glyS"/>
    <property type="match status" value="1"/>
</dbReference>
<evidence type="ECO:0000256" key="4">
    <source>
        <dbReference type="ARBA" id="ARBA00022490"/>
    </source>
</evidence>
<dbReference type="PRINTS" id="PR01045">
    <property type="entry name" value="TRNASYNTHGB"/>
</dbReference>
<evidence type="ECO:0000256" key="10">
    <source>
        <dbReference type="ARBA" id="ARBA00047937"/>
    </source>
</evidence>
<dbReference type="Pfam" id="PF02092">
    <property type="entry name" value="tRNA_synt_2f"/>
    <property type="match status" value="1"/>
</dbReference>
<dbReference type="PROSITE" id="PS50861">
    <property type="entry name" value="AA_TRNA_LIGASE_II_GLYAB"/>
    <property type="match status" value="1"/>
</dbReference>
<dbReference type="RefSeq" id="WP_091644788.1">
    <property type="nucleotide sequence ID" value="NZ_FOEG01000006.1"/>
</dbReference>
<comment type="subunit">
    <text evidence="3 11">Tetramer of two alpha and two beta subunits.</text>
</comment>
<comment type="similarity">
    <text evidence="2 11">Belongs to the class-II aminoacyl-tRNA synthetase family.</text>
</comment>
<evidence type="ECO:0000259" key="12">
    <source>
        <dbReference type="Pfam" id="PF05746"/>
    </source>
</evidence>
<keyword evidence="9 11" id="KW-0030">Aminoacyl-tRNA synthetase</keyword>
<keyword evidence="7 11" id="KW-0067">ATP-binding</keyword>
<evidence type="ECO:0000256" key="7">
    <source>
        <dbReference type="ARBA" id="ARBA00022840"/>
    </source>
</evidence>
<dbReference type="GO" id="GO:0004820">
    <property type="term" value="F:glycine-tRNA ligase activity"/>
    <property type="evidence" value="ECO:0007669"/>
    <property type="project" value="UniProtKB-UniRule"/>
</dbReference>
<dbReference type="AlphaFoldDB" id="A0A1H8UC13"/>
<dbReference type="STRING" id="406100.SAMN04488052_10675"/>
<dbReference type="InterPro" id="IPR006194">
    <property type="entry name" value="Gly-tRNA-synth_heterodimer"/>
</dbReference>
<evidence type="ECO:0000256" key="2">
    <source>
        <dbReference type="ARBA" id="ARBA00008226"/>
    </source>
</evidence>
<dbReference type="GO" id="GO:0006426">
    <property type="term" value="P:glycyl-tRNA aminoacylation"/>
    <property type="evidence" value="ECO:0007669"/>
    <property type="project" value="UniProtKB-UniRule"/>
</dbReference>
<dbReference type="Proteomes" id="UP000199657">
    <property type="component" value="Unassembled WGS sequence"/>
</dbReference>
<accession>A0A1H8UC13</accession>
<dbReference type="GO" id="GO:0004814">
    <property type="term" value="F:arginine-tRNA ligase activity"/>
    <property type="evidence" value="ECO:0007669"/>
    <property type="project" value="InterPro"/>
</dbReference>
<keyword evidence="6 11" id="KW-0547">Nucleotide-binding</keyword>
<keyword evidence="4 11" id="KW-0963">Cytoplasm</keyword>
<dbReference type="EMBL" id="FOEG01000006">
    <property type="protein sequence ID" value="SEP00636.1"/>
    <property type="molecule type" value="Genomic_DNA"/>
</dbReference>
<feature type="domain" description="DALR anticodon binding" evidence="12">
    <location>
        <begin position="582"/>
        <end position="677"/>
    </location>
</feature>
<dbReference type="InterPro" id="IPR015944">
    <property type="entry name" value="Gly-tRNA-synth_bsu"/>
</dbReference>
<evidence type="ECO:0000256" key="5">
    <source>
        <dbReference type="ARBA" id="ARBA00022598"/>
    </source>
</evidence>
<dbReference type="SUPFAM" id="SSF109604">
    <property type="entry name" value="HD-domain/PDEase-like"/>
    <property type="match status" value="1"/>
</dbReference>
<dbReference type="PANTHER" id="PTHR30075:SF2">
    <property type="entry name" value="GLYCINE--TRNA LIGASE, CHLOROPLASTIC_MITOCHONDRIAL 2"/>
    <property type="match status" value="1"/>
</dbReference>
<keyword evidence="8 11" id="KW-0648">Protein biosynthesis</keyword>
<keyword evidence="14" id="KW-1185">Reference proteome</keyword>
<evidence type="ECO:0000313" key="13">
    <source>
        <dbReference type="EMBL" id="SEP00636.1"/>
    </source>
</evidence>
<dbReference type="GO" id="GO:0005829">
    <property type="term" value="C:cytosol"/>
    <property type="evidence" value="ECO:0007669"/>
    <property type="project" value="TreeGrafter"/>
</dbReference>
<evidence type="ECO:0000256" key="11">
    <source>
        <dbReference type="HAMAP-Rule" id="MF_00255"/>
    </source>
</evidence>
<gene>
    <name evidence="11" type="primary">glyS</name>
    <name evidence="13" type="ORF">SAMN04488052_10675</name>
</gene>
<dbReference type="GO" id="GO:0006420">
    <property type="term" value="P:arginyl-tRNA aminoacylation"/>
    <property type="evidence" value="ECO:0007669"/>
    <property type="project" value="InterPro"/>
</dbReference>
<dbReference type="InterPro" id="IPR008909">
    <property type="entry name" value="DALR_anticod-bd"/>
</dbReference>
<reference evidence="13 14" key="1">
    <citation type="submission" date="2016-10" db="EMBL/GenBank/DDBJ databases">
        <authorList>
            <person name="de Groot N.N."/>
        </authorList>
    </citation>
    <scope>NUCLEOTIDE SEQUENCE [LARGE SCALE GENOMIC DNA]</scope>
    <source>
        <strain evidence="13 14">CGMCC 1.6291</strain>
    </source>
</reference>
<evidence type="ECO:0000256" key="3">
    <source>
        <dbReference type="ARBA" id="ARBA00011209"/>
    </source>
</evidence>